<name>A0A9W8GNS9_9FUNG</name>
<dbReference type="Proteomes" id="UP001151516">
    <property type="component" value="Unassembled WGS sequence"/>
</dbReference>
<keyword evidence="2" id="KW-1185">Reference proteome</keyword>
<proteinExistence type="predicted"/>
<accession>A0A9W8GNS9</accession>
<organism evidence="1 2">
    <name type="scientific">Coemansia spiralis</name>
    <dbReference type="NCBI Taxonomy" id="417178"/>
    <lineage>
        <taxon>Eukaryota</taxon>
        <taxon>Fungi</taxon>
        <taxon>Fungi incertae sedis</taxon>
        <taxon>Zoopagomycota</taxon>
        <taxon>Kickxellomycotina</taxon>
        <taxon>Kickxellomycetes</taxon>
        <taxon>Kickxellales</taxon>
        <taxon>Kickxellaceae</taxon>
        <taxon>Coemansia</taxon>
    </lineage>
</organism>
<evidence type="ECO:0000313" key="2">
    <source>
        <dbReference type="Proteomes" id="UP001151516"/>
    </source>
</evidence>
<dbReference type="OrthoDB" id="5581857at2759"/>
<evidence type="ECO:0000313" key="1">
    <source>
        <dbReference type="EMBL" id="KAJ2688658.1"/>
    </source>
</evidence>
<dbReference type="EMBL" id="JANBTX010000041">
    <property type="protein sequence ID" value="KAJ2688658.1"/>
    <property type="molecule type" value="Genomic_DNA"/>
</dbReference>
<gene>
    <name evidence="1" type="ORF">IWW39_002055</name>
</gene>
<protein>
    <submittedName>
        <fullName evidence="1">Uncharacterized protein</fullName>
    </submittedName>
</protein>
<comment type="caution">
    <text evidence="1">The sequence shown here is derived from an EMBL/GenBank/DDBJ whole genome shotgun (WGS) entry which is preliminary data.</text>
</comment>
<reference evidence="1" key="1">
    <citation type="submission" date="2022-07" db="EMBL/GenBank/DDBJ databases">
        <title>Phylogenomic reconstructions and comparative analyses of Kickxellomycotina fungi.</title>
        <authorList>
            <person name="Reynolds N.K."/>
            <person name="Stajich J.E."/>
            <person name="Barry K."/>
            <person name="Grigoriev I.V."/>
            <person name="Crous P."/>
            <person name="Smith M.E."/>
        </authorList>
    </citation>
    <scope>NUCLEOTIDE SEQUENCE</scope>
    <source>
        <strain evidence="1">CBS 109367</strain>
    </source>
</reference>
<dbReference type="AlphaFoldDB" id="A0A9W8GNS9"/>
<sequence>MLVAIACPNFAHVDIPPELRNSFSSEIAWSAHTRPFKPYADSIRRLIYEE</sequence>